<proteinExistence type="predicted"/>
<organism evidence="2 3">
    <name type="scientific">Pelosinus propionicus DSM 13327</name>
    <dbReference type="NCBI Taxonomy" id="1123291"/>
    <lineage>
        <taxon>Bacteria</taxon>
        <taxon>Bacillati</taxon>
        <taxon>Bacillota</taxon>
        <taxon>Negativicutes</taxon>
        <taxon>Selenomonadales</taxon>
        <taxon>Sporomusaceae</taxon>
        <taxon>Pelosinus</taxon>
    </lineage>
</organism>
<dbReference type="Pfam" id="PF06114">
    <property type="entry name" value="Peptidase_M78"/>
    <property type="match status" value="1"/>
</dbReference>
<protein>
    <recommendedName>
        <fullName evidence="1">IrrE N-terminal-like domain-containing protein</fullName>
    </recommendedName>
</protein>
<sequence length="141" mass="16168">MIKDVVENLIKKYKTNCPFTLAKKLNIIVLYEDLGGTMGYFSKDFRFKFIHINQSLDKRESTFTCAHELGHAVQHHDVSTPFLKRHTLFSIDKVEREANTFAVELLLPDTLLQEHADCSLFNIGKTVGIPGKLIKLKSQFK</sequence>
<dbReference type="AlphaFoldDB" id="A0A1I4NFT9"/>
<dbReference type="OrthoDB" id="9816277at2"/>
<dbReference type="RefSeq" id="WP_090941599.1">
    <property type="nucleotide sequence ID" value="NZ_FOTS01000046.1"/>
</dbReference>
<evidence type="ECO:0000259" key="1">
    <source>
        <dbReference type="Pfam" id="PF06114"/>
    </source>
</evidence>
<accession>A0A1I4NFT9</accession>
<dbReference type="InterPro" id="IPR052345">
    <property type="entry name" value="Rad_response_metalloprotease"/>
</dbReference>
<name>A0A1I4NFT9_9FIRM</name>
<feature type="domain" description="IrrE N-terminal-like" evidence="1">
    <location>
        <begin position="22"/>
        <end position="114"/>
    </location>
</feature>
<dbReference type="Gene3D" id="1.10.10.2910">
    <property type="match status" value="1"/>
</dbReference>
<dbReference type="PANTHER" id="PTHR43236:SF1">
    <property type="entry name" value="BLL7220 PROTEIN"/>
    <property type="match status" value="1"/>
</dbReference>
<evidence type="ECO:0000313" key="2">
    <source>
        <dbReference type="EMBL" id="SFM14339.1"/>
    </source>
</evidence>
<keyword evidence="3" id="KW-1185">Reference proteome</keyword>
<gene>
    <name evidence="2" type="ORF">SAMN04490355_10467</name>
</gene>
<dbReference type="STRING" id="1123291.SAMN04490355_10467"/>
<dbReference type="EMBL" id="FOTS01000046">
    <property type="protein sequence ID" value="SFM14339.1"/>
    <property type="molecule type" value="Genomic_DNA"/>
</dbReference>
<dbReference type="Proteomes" id="UP000199520">
    <property type="component" value="Unassembled WGS sequence"/>
</dbReference>
<evidence type="ECO:0000313" key="3">
    <source>
        <dbReference type="Proteomes" id="UP000199520"/>
    </source>
</evidence>
<dbReference type="PANTHER" id="PTHR43236">
    <property type="entry name" value="ANTITOXIN HIGA1"/>
    <property type="match status" value="1"/>
</dbReference>
<dbReference type="InterPro" id="IPR010359">
    <property type="entry name" value="IrrE_HExxH"/>
</dbReference>
<reference evidence="3" key="1">
    <citation type="submission" date="2016-10" db="EMBL/GenBank/DDBJ databases">
        <authorList>
            <person name="Varghese N."/>
            <person name="Submissions S."/>
        </authorList>
    </citation>
    <scope>NUCLEOTIDE SEQUENCE [LARGE SCALE GENOMIC DNA]</scope>
    <source>
        <strain evidence="3">DSM 13327</strain>
    </source>
</reference>